<gene>
    <name evidence="2" type="ORF">MGMO_11c00780</name>
</gene>
<feature type="signal peptide" evidence="1">
    <location>
        <begin position="1"/>
        <end position="22"/>
    </location>
</feature>
<protein>
    <recommendedName>
        <fullName evidence="4">Lipocalin-like domain-containing protein</fullName>
    </recommendedName>
</protein>
<evidence type="ECO:0000313" key="2">
    <source>
        <dbReference type="EMBL" id="ESS73771.1"/>
    </source>
</evidence>
<dbReference type="AlphaFoldDB" id="V5E2J5"/>
<accession>V5E2J5</accession>
<dbReference type="EMBL" id="AYLO01000011">
    <property type="protein sequence ID" value="ESS73771.1"/>
    <property type="molecule type" value="Genomic_DNA"/>
</dbReference>
<name>V5E2J5_9GAMM</name>
<organism evidence="2 3">
    <name type="scientific">Methyloglobulus morosus KoM1</name>
    <dbReference type="NCBI Taxonomy" id="1116472"/>
    <lineage>
        <taxon>Bacteria</taxon>
        <taxon>Pseudomonadati</taxon>
        <taxon>Pseudomonadota</taxon>
        <taxon>Gammaproteobacteria</taxon>
        <taxon>Methylococcales</taxon>
        <taxon>Methylococcaceae</taxon>
        <taxon>Methyloglobulus</taxon>
    </lineage>
</organism>
<reference evidence="2 3" key="1">
    <citation type="journal article" date="2013" name="Genome Announc.">
        <title>Draft Genome Sequence of the Methanotrophic Gammaproteobacterium Methyloglobulus morosus DSM 22980 Strain KoM1.</title>
        <authorList>
            <person name="Poehlein A."/>
            <person name="Deutzmann J.S."/>
            <person name="Daniel R."/>
            <person name="Simeonova D.D."/>
        </authorList>
    </citation>
    <scope>NUCLEOTIDE SEQUENCE [LARGE SCALE GENOMIC DNA]</scope>
    <source>
        <strain evidence="2 3">KoM1</strain>
    </source>
</reference>
<keyword evidence="1" id="KW-0732">Signal</keyword>
<proteinExistence type="predicted"/>
<dbReference type="eggNOG" id="ENOG5031V4B">
    <property type="taxonomic scope" value="Bacteria"/>
</dbReference>
<dbReference type="RefSeq" id="WP_023493361.1">
    <property type="nucleotide sequence ID" value="NZ_AYLO01000011.1"/>
</dbReference>
<evidence type="ECO:0000256" key="1">
    <source>
        <dbReference type="SAM" id="SignalP"/>
    </source>
</evidence>
<sequence length="129" mass="14366">MIKRYLGILPIAAIFFALSAHADVVLKDESEILGKWKVTAEAAKLDGEKKAVIVEWDFKNGGVLETIATDAGGRTNEMHIPVKYSVEGGVIKKQVSPGREKYEDCKVVEKNGSEMILKCQFLYFFLTKI</sequence>
<keyword evidence="3" id="KW-1185">Reference proteome</keyword>
<evidence type="ECO:0008006" key="4">
    <source>
        <dbReference type="Google" id="ProtNLM"/>
    </source>
</evidence>
<feature type="chain" id="PRO_5004732152" description="Lipocalin-like domain-containing protein" evidence="1">
    <location>
        <begin position="23"/>
        <end position="129"/>
    </location>
</feature>
<dbReference type="STRING" id="1116472.MGMO_11c00780"/>
<evidence type="ECO:0000313" key="3">
    <source>
        <dbReference type="Proteomes" id="UP000017842"/>
    </source>
</evidence>
<comment type="caution">
    <text evidence="2">The sequence shown here is derived from an EMBL/GenBank/DDBJ whole genome shotgun (WGS) entry which is preliminary data.</text>
</comment>
<dbReference type="Proteomes" id="UP000017842">
    <property type="component" value="Unassembled WGS sequence"/>
</dbReference>
<dbReference type="OrthoDB" id="5767739at2"/>